<dbReference type="Pfam" id="PF00067">
    <property type="entry name" value="p450"/>
    <property type="match status" value="1"/>
</dbReference>
<evidence type="ECO:0000256" key="3">
    <source>
        <dbReference type="ARBA" id="ARBA00022723"/>
    </source>
</evidence>
<comment type="similarity">
    <text evidence="1">Belongs to the cytochrome P450 family.</text>
</comment>
<keyword evidence="6" id="KW-0472">Membrane</keyword>
<dbReference type="Proteomes" id="UP001152561">
    <property type="component" value="Unassembled WGS sequence"/>
</dbReference>
<evidence type="ECO:0000256" key="2">
    <source>
        <dbReference type="ARBA" id="ARBA00022617"/>
    </source>
</evidence>
<evidence type="ECO:0000313" key="7">
    <source>
        <dbReference type="EMBL" id="KAJ8526878.1"/>
    </source>
</evidence>
<dbReference type="SUPFAM" id="SSF48264">
    <property type="entry name" value="Cytochrome P450"/>
    <property type="match status" value="1"/>
</dbReference>
<dbReference type="PANTHER" id="PTHR47950">
    <property type="entry name" value="CYTOCHROME P450, FAMILY 76, SUBFAMILY C, POLYPEPTIDE 5-RELATED"/>
    <property type="match status" value="1"/>
</dbReference>
<evidence type="ECO:0000256" key="4">
    <source>
        <dbReference type="ARBA" id="ARBA00023004"/>
    </source>
</evidence>
<dbReference type="GO" id="GO:0020037">
    <property type="term" value="F:heme binding"/>
    <property type="evidence" value="ECO:0007669"/>
    <property type="project" value="InterPro"/>
</dbReference>
<protein>
    <recommendedName>
        <fullName evidence="9">Cytochrome P450</fullName>
    </recommendedName>
</protein>
<dbReference type="Gene3D" id="1.10.630.10">
    <property type="entry name" value="Cytochrome P450"/>
    <property type="match status" value="1"/>
</dbReference>
<evidence type="ECO:0000256" key="6">
    <source>
        <dbReference type="SAM" id="Phobius"/>
    </source>
</evidence>
<dbReference type="GO" id="GO:0005506">
    <property type="term" value="F:iron ion binding"/>
    <property type="evidence" value="ECO:0007669"/>
    <property type="project" value="InterPro"/>
</dbReference>
<keyword evidence="6" id="KW-0812">Transmembrane</keyword>
<gene>
    <name evidence="7" type="ORF">K7X08_029355</name>
</gene>
<keyword evidence="5" id="KW-0503">Monooxygenase</keyword>
<keyword evidence="6" id="KW-1133">Transmembrane helix</keyword>
<comment type="caution">
    <text evidence="7">The sequence shown here is derived from an EMBL/GenBank/DDBJ whole genome shotgun (WGS) entry which is preliminary data.</text>
</comment>
<dbReference type="PANTHER" id="PTHR47950:SF6">
    <property type="entry name" value="CYTOCHROME P450"/>
    <property type="match status" value="1"/>
</dbReference>
<dbReference type="OrthoDB" id="1877779at2759"/>
<dbReference type="AlphaFoldDB" id="A0A9Q1QST8"/>
<dbReference type="EMBL" id="JAJAGQ010000024">
    <property type="protein sequence ID" value="KAJ8526878.1"/>
    <property type="molecule type" value="Genomic_DNA"/>
</dbReference>
<dbReference type="GO" id="GO:0016705">
    <property type="term" value="F:oxidoreductase activity, acting on paired donors, with incorporation or reduction of molecular oxygen"/>
    <property type="evidence" value="ECO:0007669"/>
    <property type="project" value="InterPro"/>
</dbReference>
<organism evidence="7 8">
    <name type="scientific">Anisodus acutangulus</name>
    <dbReference type="NCBI Taxonomy" id="402998"/>
    <lineage>
        <taxon>Eukaryota</taxon>
        <taxon>Viridiplantae</taxon>
        <taxon>Streptophyta</taxon>
        <taxon>Embryophyta</taxon>
        <taxon>Tracheophyta</taxon>
        <taxon>Spermatophyta</taxon>
        <taxon>Magnoliopsida</taxon>
        <taxon>eudicotyledons</taxon>
        <taxon>Gunneridae</taxon>
        <taxon>Pentapetalae</taxon>
        <taxon>asterids</taxon>
        <taxon>lamiids</taxon>
        <taxon>Solanales</taxon>
        <taxon>Solanaceae</taxon>
        <taxon>Solanoideae</taxon>
        <taxon>Hyoscyameae</taxon>
        <taxon>Anisodus</taxon>
    </lineage>
</organism>
<dbReference type="InterPro" id="IPR036396">
    <property type="entry name" value="Cyt_P450_sf"/>
</dbReference>
<name>A0A9Q1QST8_9SOLA</name>
<feature type="transmembrane region" description="Helical" evidence="6">
    <location>
        <begin position="7"/>
        <end position="26"/>
    </location>
</feature>
<evidence type="ECO:0008006" key="9">
    <source>
        <dbReference type="Google" id="ProtNLM"/>
    </source>
</evidence>
<dbReference type="InterPro" id="IPR001128">
    <property type="entry name" value="Cyt_P450"/>
</dbReference>
<keyword evidence="5" id="KW-0560">Oxidoreductase</keyword>
<evidence type="ECO:0000256" key="1">
    <source>
        <dbReference type="ARBA" id="ARBA00010617"/>
    </source>
</evidence>
<reference evidence="8" key="1">
    <citation type="journal article" date="2023" name="Proc. Natl. Acad. Sci. U.S.A.">
        <title>Genomic and structural basis for evolution of tropane alkaloid biosynthesis.</title>
        <authorList>
            <person name="Wanga Y.-J."/>
            <person name="Taina T."/>
            <person name="Yua J.-Y."/>
            <person name="Lia J."/>
            <person name="Xua B."/>
            <person name="Chenc J."/>
            <person name="D'Auriad J.C."/>
            <person name="Huanga J.-P."/>
            <person name="Huanga S.-X."/>
        </authorList>
    </citation>
    <scope>NUCLEOTIDE SEQUENCE [LARGE SCALE GENOMIC DNA]</scope>
    <source>
        <strain evidence="8">cv. KIB-2019</strain>
    </source>
</reference>
<proteinExistence type="inferred from homology"/>
<sequence length="540" mass="60642">MAQPSEILFLLPFFLLPLIFFLFKVFKSSKIPQLPPGPTPWPVIGNIFHMGKMPHVTLTNYAKTYGPLVSLKLGTQWLVVGSSPPAAIEILKTHDRILSGRHVPNVIPLKRSELDKISIGWTSECNNGWRYLRTLCRTELFSGKVLESQGCLREKKVKELIEFLRSKEGQVVNLGEIVFATVFNMLSNVMISKDMVNLEKETEKDGGIKSLIRGMIEVDSAPNISDFYPILGKFDLQGLRKKSIDLMAKIRSKWEAILEERRNSRESCSSNQKDFLETLLDNGFTNDRIHQLFMELFSADLYPKGIKKMKFDESRNQSSPTAATDSRKFGSVTRVIEDLIAWRMKLVKSCFASDHSLTYEILELEMNSDKGAFKGNQPSTDVIDLDDRQEANSLASGPMIPYACFGPSAGPVVIIDSDDEDTQKETISPSQGIHSEKTPISPFQGMPLNNAVIDFQVKDFMTDFDRSVSLAGEAEIEKDKGVYVGVQDDDEIDDGAEESDEGLTDIWNEMSFALEFSKVHLFDIVFSSTIKTSVMLTLQL</sequence>
<evidence type="ECO:0000256" key="5">
    <source>
        <dbReference type="ARBA" id="ARBA00023033"/>
    </source>
</evidence>
<keyword evidence="4" id="KW-0408">Iron</keyword>
<dbReference type="GO" id="GO:0004497">
    <property type="term" value="F:monooxygenase activity"/>
    <property type="evidence" value="ECO:0007669"/>
    <property type="project" value="UniProtKB-KW"/>
</dbReference>
<accession>A0A9Q1QST8</accession>
<keyword evidence="3" id="KW-0479">Metal-binding</keyword>
<keyword evidence="8" id="KW-1185">Reference proteome</keyword>
<evidence type="ECO:0000313" key="8">
    <source>
        <dbReference type="Proteomes" id="UP001152561"/>
    </source>
</evidence>
<keyword evidence="2" id="KW-0349">Heme</keyword>